<dbReference type="SUPFAM" id="SSF52317">
    <property type="entry name" value="Class I glutamine amidotransferase-like"/>
    <property type="match status" value="1"/>
</dbReference>
<dbReference type="RefSeq" id="WP_073167446.1">
    <property type="nucleotide sequence ID" value="NZ_FQZE01000007.1"/>
</dbReference>
<evidence type="ECO:0000313" key="3">
    <source>
        <dbReference type="EMBL" id="SHI88961.1"/>
    </source>
</evidence>
<dbReference type="STRING" id="1168035.SAMN05444280_107120"/>
<feature type="chain" id="PRO_5012206572" evidence="1">
    <location>
        <begin position="22"/>
        <end position="254"/>
    </location>
</feature>
<feature type="domain" description="ThuA-like" evidence="2">
    <location>
        <begin position="32"/>
        <end position="249"/>
    </location>
</feature>
<dbReference type="InterPro" id="IPR029062">
    <property type="entry name" value="Class_I_gatase-like"/>
</dbReference>
<dbReference type="OrthoDB" id="9775889at2"/>
<proteinExistence type="predicted"/>
<accession>A0A1M6ETY1</accession>
<dbReference type="PANTHER" id="PTHR40469:SF2">
    <property type="entry name" value="GALACTOSE-BINDING DOMAIN-LIKE SUPERFAMILY PROTEIN"/>
    <property type="match status" value="1"/>
</dbReference>
<evidence type="ECO:0000256" key="1">
    <source>
        <dbReference type="SAM" id="SignalP"/>
    </source>
</evidence>
<evidence type="ECO:0000313" key="4">
    <source>
        <dbReference type="Proteomes" id="UP000184050"/>
    </source>
</evidence>
<dbReference type="AlphaFoldDB" id="A0A1M6ETY1"/>
<protein>
    <submittedName>
        <fullName evidence="3">Trehalose utilisation</fullName>
    </submittedName>
</protein>
<dbReference type="PANTHER" id="PTHR40469">
    <property type="entry name" value="SECRETED GLYCOSYL HYDROLASE"/>
    <property type="match status" value="1"/>
</dbReference>
<sequence length="254" mass="28982">MKALLSFLFATLFLATISCSAQESAEQNEPLNILVFSKTNGFRHASISSGLKMLYDLSREQNWVITTTENPSLFGKDFLDNFDLAVFLNPTGDAIDDAGQDAFEKFMKSGKGFVGIHAAADHEYEWLFYGNLVGGYFKTHPPAQEATVVFENYDHPAMEPFKGMDTYTTFDEWYTFKRNPRPNVNVLATVDENSIKKSKNDDWKMGDHPIIWWHEDNGIRSFYTGFGHTHEAFQDELIIEHIKNAINWAGKRID</sequence>
<dbReference type="Gene3D" id="3.40.50.880">
    <property type="match status" value="1"/>
</dbReference>
<name>A0A1M6ETY1_9BACT</name>
<organism evidence="3 4">
    <name type="scientific">Tangfeifania diversioriginum</name>
    <dbReference type="NCBI Taxonomy" id="1168035"/>
    <lineage>
        <taxon>Bacteria</taxon>
        <taxon>Pseudomonadati</taxon>
        <taxon>Bacteroidota</taxon>
        <taxon>Bacteroidia</taxon>
        <taxon>Marinilabiliales</taxon>
        <taxon>Prolixibacteraceae</taxon>
        <taxon>Tangfeifania</taxon>
    </lineage>
</organism>
<gene>
    <name evidence="3" type="ORF">SAMN05444280_107120</name>
</gene>
<dbReference type="InterPro" id="IPR029010">
    <property type="entry name" value="ThuA-like"/>
</dbReference>
<dbReference type="PROSITE" id="PS51257">
    <property type="entry name" value="PROKAR_LIPOPROTEIN"/>
    <property type="match status" value="1"/>
</dbReference>
<feature type="signal peptide" evidence="1">
    <location>
        <begin position="1"/>
        <end position="21"/>
    </location>
</feature>
<dbReference type="Pfam" id="PF06283">
    <property type="entry name" value="ThuA"/>
    <property type="match status" value="1"/>
</dbReference>
<evidence type="ECO:0000259" key="2">
    <source>
        <dbReference type="Pfam" id="PF06283"/>
    </source>
</evidence>
<keyword evidence="4" id="KW-1185">Reference proteome</keyword>
<reference evidence="3 4" key="1">
    <citation type="submission" date="2016-11" db="EMBL/GenBank/DDBJ databases">
        <authorList>
            <person name="Jaros S."/>
            <person name="Januszkiewicz K."/>
            <person name="Wedrychowicz H."/>
        </authorList>
    </citation>
    <scope>NUCLEOTIDE SEQUENCE [LARGE SCALE GENOMIC DNA]</scope>
    <source>
        <strain evidence="3 4">DSM 27063</strain>
    </source>
</reference>
<keyword evidence="1" id="KW-0732">Signal</keyword>
<dbReference type="EMBL" id="FQZE01000007">
    <property type="protein sequence ID" value="SHI88961.1"/>
    <property type="molecule type" value="Genomic_DNA"/>
</dbReference>
<dbReference type="Proteomes" id="UP000184050">
    <property type="component" value="Unassembled WGS sequence"/>
</dbReference>